<comment type="caution">
    <text evidence="1">The sequence shown here is derived from an EMBL/GenBank/DDBJ whole genome shotgun (WGS) entry which is preliminary data.</text>
</comment>
<sequence length="281" mass="30868">MAPPFLVLPQLPPAHSVPVGSLVCSLLEPHADILKAERGIEEESGFQATALDLSGFIQKSRSTRFSAALTQLLNVHTEPGSAGGTHLSSKAVKRYELASHRERFAELCTREKTKTWLEESVKAGNKCYMVVGVMTVLDAKISQIHSKRVATGVDLTAPVSTALTGGIDVFGIMDPGVGIEKSRRTDEGVSFEAPGEMIWAIAYRAIKFQSFKRKTVNTAFLDHAIHWKPLMGQRAKDSEDVEELEVDLEDIDISEEEELVDFVRDENDDNFVLPRSSGSVD</sequence>
<gene>
    <name evidence="1" type="ORF">SLS56_008857</name>
</gene>
<dbReference type="EMBL" id="JAJVDC020000139">
    <property type="protein sequence ID" value="KAL1622238.1"/>
    <property type="molecule type" value="Genomic_DNA"/>
</dbReference>
<proteinExistence type="predicted"/>
<evidence type="ECO:0000313" key="1">
    <source>
        <dbReference type="EMBL" id="KAL1622238.1"/>
    </source>
</evidence>
<dbReference type="Proteomes" id="UP001521116">
    <property type="component" value="Unassembled WGS sequence"/>
</dbReference>
<name>A0ABR3SJG1_9PEZI</name>
<keyword evidence="2" id="KW-1185">Reference proteome</keyword>
<reference evidence="1 2" key="1">
    <citation type="submission" date="2024-02" db="EMBL/GenBank/DDBJ databases">
        <title>De novo assembly and annotation of 12 fungi associated with fruit tree decline syndrome in Ontario, Canada.</title>
        <authorList>
            <person name="Sulman M."/>
            <person name="Ellouze W."/>
            <person name="Ilyukhin E."/>
        </authorList>
    </citation>
    <scope>NUCLEOTIDE SEQUENCE [LARGE SCALE GENOMIC DNA]</scope>
    <source>
        <strain evidence="1 2">M1-105</strain>
    </source>
</reference>
<evidence type="ECO:0000313" key="2">
    <source>
        <dbReference type="Proteomes" id="UP001521116"/>
    </source>
</evidence>
<organism evidence="1 2">
    <name type="scientific">Neofusicoccum ribis</name>
    <dbReference type="NCBI Taxonomy" id="45134"/>
    <lineage>
        <taxon>Eukaryota</taxon>
        <taxon>Fungi</taxon>
        <taxon>Dikarya</taxon>
        <taxon>Ascomycota</taxon>
        <taxon>Pezizomycotina</taxon>
        <taxon>Dothideomycetes</taxon>
        <taxon>Dothideomycetes incertae sedis</taxon>
        <taxon>Botryosphaeriales</taxon>
        <taxon>Botryosphaeriaceae</taxon>
        <taxon>Neofusicoccum</taxon>
    </lineage>
</organism>
<protein>
    <submittedName>
        <fullName evidence="1">Uncharacterized protein</fullName>
    </submittedName>
</protein>
<accession>A0ABR3SJG1</accession>